<protein>
    <recommendedName>
        <fullName evidence="14">Tat pathway signal sequence</fullName>
    </recommendedName>
</protein>
<comment type="similarity">
    <text evidence="9">Belongs to the ustYa family.</text>
</comment>
<reference evidence="12" key="1">
    <citation type="journal article" date="2023" name="Mol. Phylogenet. Evol.">
        <title>Genome-scale phylogeny and comparative genomics of the fungal order Sordariales.</title>
        <authorList>
            <person name="Hensen N."/>
            <person name="Bonometti L."/>
            <person name="Westerberg I."/>
            <person name="Brannstrom I.O."/>
            <person name="Guillou S."/>
            <person name="Cros-Aarteil S."/>
            <person name="Calhoun S."/>
            <person name="Haridas S."/>
            <person name="Kuo A."/>
            <person name="Mondo S."/>
            <person name="Pangilinan J."/>
            <person name="Riley R."/>
            <person name="LaButti K."/>
            <person name="Andreopoulos B."/>
            <person name="Lipzen A."/>
            <person name="Chen C."/>
            <person name="Yan M."/>
            <person name="Daum C."/>
            <person name="Ng V."/>
            <person name="Clum A."/>
            <person name="Steindorff A."/>
            <person name="Ohm R.A."/>
            <person name="Martin F."/>
            <person name="Silar P."/>
            <person name="Natvig D.O."/>
            <person name="Lalanne C."/>
            <person name="Gautier V."/>
            <person name="Ament-Velasquez S.L."/>
            <person name="Kruys A."/>
            <person name="Hutchinson M.I."/>
            <person name="Powell A.J."/>
            <person name="Barry K."/>
            <person name="Miller A.N."/>
            <person name="Grigoriev I.V."/>
            <person name="Debuchy R."/>
            <person name="Gladieux P."/>
            <person name="Hiltunen Thoren M."/>
            <person name="Johannesson H."/>
        </authorList>
    </citation>
    <scope>NUCLEOTIDE SEQUENCE</scope>
    <source>
        <strain evidence="12">PSN293</strain>
    </source>
</reference>
<evidence type="ECO:0000256" key="8">
    <source>
        <dbReference type="ARBA" id="ARBA00023180"/>
    </source>
</evidence>
<dbReference type="GO" id="GO:0043386">
    <property type="term" value="P:mycotoxin biosynthetic process"/>
    <property type="evidence" value="ECO:0007669"/>
    <property type="project" value="InterPro"/>
</dbReference>
<dbReference type="Proteomes" id="UP001301769">
    <property type="component" value="Unassembled WGS sequence"/>
</dbReference>
<keyword evidence="3 11" id="KW-0812">Transmembrane</keyword>
<dbReference type="GO" id="GO:0016491">
    <property type="term" value="F:oxidoreductase activity"/>
    <property type="evidence" value="ECO:0007669"/>
    <property type="project" value="UniProtKB-KW"/>
</dbReference>
<dbReference type="PANTHER" id="PTHR33365:SF11">
    <property type="entry name" value="TAT PATHWAY SIGNAL SEQUENCE"/>
    <property type="match status" value="1"/>
</dbReference>
<name>A0AAN7B0X2_9PEZI</name>
<proteinExistence type="inferred from homology"/>
<keyword evidence="7 11" id="KW-0472">Membrane</keyword>
<keyword evidence="5" id="KW-0560">Oxidoreductase</keyword>
<evidence type="ECO:0000256" key="4">
    <source>
        <dbReference type="ARBA" id="ARBA00022989"/>
    </source>
</evidence>
<evidence type="ECO:0000313" key="13">
    <source>
        <dbReference type="Proteomes" id="UP001301769"/>
    </source>
</evidence>
<dbReference type="InterPro" id="IPR021765">
    <property type="entry name" value="UstYa-like"/>
</dbReference>
<dbReference type="PANTHER" id="PTHR33365">
    <property type="entry name" value="YALI0B05434P"/>
    <property type="match status" value="1"/>
</dbReference>
<evidence type="ECO:0000256" key="9">
    <source>
        <dbReference type="ARBA" id="ARBA00035112"/>
    </source>
</evidence>
<comment type="subcellular location">
    <subcellularLocation>
        <location evidence="1">Membrane</location>
        <topology evidence="1">Single-pass membrane protein</topology>
    </subcellularLocation>
</comment>
<keyword evidence="8" id="KW-0325">Glycoprotein</keyword>
<organism evidence="12 13">
    <name type="scientific">Rhypophila decipiens</name>
    <dbReference type="NCBI Taxonomy" id="261697"/>
    <lineage>
        <taxon>Eukaryota</taxon>
        <taxon>Fungi</taxon>
        <taxon>Dikarya</taxon>
        <taxon>Ascomycota</taxon>
        <taxon>Pezizomycotina</taxon>
        <taxon>Sordariomycetes</taxon>
        <taxon>Sordariomycetidae</taxon>
        <taxon>Sordariales</taxon>
        <taxon>Naviculisporaceae</taxon>
        <taxon>Rhypophila</taxon>
    </lineage>
</organism>
<dbReference type="Pfam" id="PF11807">
    <property type="entry name" value="UstYa"/>
    <property type="match status" value="1"/>
</dbReference>
<gene>
    <name evidence="12" type="ORF">QBC37DRAFT_69842</name>
</gene>
<evidence type="ECO:0000256" key="11">
    <source>
        <dbReference type="SAM" id="Phobius"/>
    </source>
</evidence>
<dbReference type="EMBL" id="MU858237">
    <property type="protein sequence ID" value="KAK4208596.1"/>
    <property type="molecule type" value="Genomic_DNA"/>
</dbReference>
<evidence type="ECO:0000256" key="3">
    <source>
        <dbReference type="ARBA" id="ARBA00022692"/>
    </source>
</evidence>
<evidence type="ECO:0000256" key="5">
    <source>
        <dbReference type="ARBA" id="ARBA00023002"/>
    </source>
</evidence>
<evidence type="ECO:0000256" key="1">
    <source>
        <dbReference type="ARBA" id="ARBA00004167"/>
    </source>
</evidence>
<comment type="pathway">
    <text evidence="2">Mycotoxin biosynthesis.</text>
</comment>
<evidence type="ECO:0000313" key="12">
    <source>
        <dbReference type="EMBL" id="KAK4208596.1"/>
    </source>
</evidence>
<keyword evidence="13" id="KW-1185">Reference proteome</keyword>
<keyword evidence="4 11" id="KW-1133">Transmembrane helix</keyword>
<evidence type="ECO:0000256" key="2">
    <source>
        <dbReference type="ARBA" id="ARBA00004685"/>
    </source>
</evidence>
<accession>A0AAN7B0X2</accession>
<evidence type="ECO:0008006" key="14">
    <source>
        <dbReference type="Google" id="ProtNLM"/>
    </source>
</evidence>
<evidence type="ECO:0000256" key="7">
    <source>
        <dbReference type="ARBA" id="ARBA00023136"/>
    </source>
</evidence>
<sequence length="303" mass="33430">MAMDRNRDLDLHEGGESSERGGLLEEISIDGKKQSAIQRRFQEFEIDEVTKTRWKVLVVPGLCLFFGFIFGISAGVLLAGGDVARAVTSGTNSAGSKSDGEPTMCKISMPPGPRFREFCPMGIIRMSADCRAYLAPNILIRFEPNSTFGNASATDNETDSAWAALNPLGKGFVNLDQNGDVILYNGTHTPPANETKVVSIFHQLHCLNHLRRSLSASAANPLEFQYLVPQMSHHWDHCFDYLRQALMCTADITLERLQEPPKGSKSVPLTSVDGWGTTHLCRDYNVVRMWAESHRAGDDVGID</sequence>
<keyword evidence="6" id="KW-0843">Virulence</keyword>
<evidence type="ECO:0000256" key="10">
    <source>
        <dbReference type="SAM" id="MobiDB-lite"/>
    </source>
</evidence>
<dbReference type="GO" id="GO:0016020">
    <property type="term" value="C:membrane"/>
    <property type="evidence" value="ECO:0007669"/>
    <property type="project" value="UniProtKB-SubCell"/>
</dbReference>
<reference evidence="12" key="2">
    <citation type="submission" date="2023-05" db="EMBL/GenBank/DDBJ databases">
        <authorList>
            <consortium name="Lawrence Berkeley National Laboratory"/>
            <person name="Steindorff A."/>
            <person name="Hensen N."/>
            <person name="Bonometti L."/>
            <person name="Westerberg I."/>
            <person name="Brannstrom I.O."/>
            <person name="Guillou S."/>
            <person name="Cros-Aarteil S."/>
            <person name="Calhoun S."/>
            <person name="Haridas S."/>
            <person name="Kuo A."/>
            <person name="Mondo S."/>
            <person name="Pangilinan J."/>
            <person name="Riley R."/>
            <person name="Labutti K."/>
            <person name="Andreopoulos B."/>
            <person name="Lipzen A."/>
            <person name="Chen C."/>
            <person name="Yanf M."/>
            <person name="Daum C."/>
            <person name="Ng V."/>
            <person name="Clum A."/>
            <person name="Ohm R."/>
            <person name="Martin F."/>
            <person name="Silar P."/>
            <person name="Natvig D."/>
            <person name="Lalanne C."/>
            <person name="Gautier V."/>
            <person name="Ament-Velasquez S.L."/>
            <person name="Kruys A."/>
            <person name="Hutchinson M.I."/>
            <person name="Powell A.J."/>
            <person name="Barry K."/>
            <person name="Miller A.N."/>
            <person name="Grigoriev I.V."/>
            <person name="Debuchy R."/>
            <person name="Gladieux P."/>
            <person name="Thoren M.H."/>
            <person name="Johannesson H."/>
        </authorList>
    </citation>
    <scope>NUCLEOTIDE SEQUENCE</scope>
    <source>
        <strain evidence="12">PSN293</strain>
    </source>
</reference>
<feature type="region of interest" description="Disordered" evidence="10">
    <location>
        <begin position="1"/>
        <end position="25"/>
    </location>
</feature>
<feature type="transmembrane region" description="Helical" evidence="11">
    <location>
        <begin position="56"/>
        <end position="79"/>
    </location>
</feature>
<comment type="caution">
    <text evidence="12">The sequence shown here is derived from an EMBL/GenBank/DDBJ whole genome shotgun (WGS) entry which is preliminary data.</text>
</comment>
<evidence type="ECO:0000256" key="6">
    <source>
        <dbReference type="ARBA" id="ARBA00023026"/>
    </source>
</evidence>
<dbReference type="AlphaFoldDB" id="A0AAN7B0X2"/>